<sequence>MEKADEISDKHDREPINDVTTGKNRTSENKQHTTSETSNLESVSSSYSTENAESKVNMKISDTNKFNYPNGLEHRDEPNTLSGSVIQNTVPSSSTSVDVEKSSHSSDEHENVKVSVGNQKDIVTQTQKKEVGTNNDDGNLPEDPIKEQGVEEEKVENAPAAVNVKDSSADDSDESDVVEHDVKVCDICGDAGREDLLAICCRCIDGAEHTYCMKKMIDQVPEGDWLCEECKLSEENKRTNSSGQTDTEPASTFIKPGSKRPAGEESRASKDQIKVSGKRRLEESESFTSVKKQALEMITGSPRTSSPSRLHAVTDSPRLQSSKGAFFKSNSFNFSNAKSKTRLVDEIVLQRQKSIKERDSHDSREMGKSTSFRSTNTGRFGTSGSKVKMLSPNPSHVPDLKSLKNKKERSFERSNSIKLPSVSNLSTSSSSGLTPKVDKSQVSSPGVGTASSGNGITNSMEPKPVVLKDENTSKQVVNKESTNLADGVKESSNSTGLTPGTSGYKHTGHSAQTHTADKVQVSNASGVRNTKEVKNRDNKLKDAIEAALLKKPGLVRKNRVSDQSDESSAEVLTDCQGQLSRSSNVDHSKQSNGNNLKHFEGKHSTMELSSYDPVSMSSSLLKVPAIPDHEYIWQGSFEINRSGKTAEFWDGLQAHLSTCASPKVFEAVNNLPHKIHLNGVSRISAWPEQFENSGVKEDNIALYFFAKDVESYEKSYQVLLDDMIRGDLALIGSINGVELLIFPSNQLPEKSHRWNMLFFLWGVFRGKKKKPVDPAKNGIPQVASSIPADKISMVEDVPLPLPGSMDKDKHVDLESKVNLKLPTSFSSSQEKEKATIDSTVNVVPAEIITFKPDINETLSMSVSSNKTDDGQHPVVKYTRNPKVEQIQSSFLPQVPTQELIESKKRAFIDLSEDDDDITTTTTNQNQTNTWRDATTRITVTEEEGSASKKQKSDDAADTYEMQNSNSNSANIFSNQKSEVEKTSNGERFFFPVDINSAFSPDTDTDRVGLGLDLNEDIMTKKDDDDMDDDMSSSLSLSLAFSPGKISKDEGNNRHSTTPPSMLLFRDIVDK</sequence>
<gene>
    <name evidence="8" type="ORF">LSAT_V11C900476190</name>
</gene>
<feature type="compositionally biased region" description="Polar residues" evidence="6">
    <location>
        <begin position="368"/>
        <end position="385"/>
    </location>
</feature>
<feature type="compositionally biased region" description="Low complexity" evidence="6">
    <location>
        <begin position="963"/>
        <end position="974"/>
    </location>
</feature>
<dbReference type="InterPro" id="IPR056280">
    <property type="entry name" value="AIPP2-like_SPOC"/>
</dbReference>
<feature type="compositionally biased region" description="Polar residues" evidence="6">
    <location>
        <begin position="509"/>
        <end position="528"/>
    </location>
</feature>
<dbReference type="AlphaFoldDB" id="A0A9R1UDV2"/>
<dbReference type="GO" id="GO:0140566">
    <property type="term" value="F:histone reader activity"/>
    <property type="evidence" value="ECO:0007669"/>
    <property type="project" value="InterPro"/>
</dbReference>
<feature type="compositionally biased region" description="Polar residues" evidence="6">
    <location>
        <begin position="116"/>
        <end position="137"/>
    </location>
</feature>
<keyword evidence="5" id="KW-0804">Transcription</keyword>
<feature type="compositionally biased region" description="Polar residues" evidence="6">
    <location>
        <begin position="239"/>
        <end position="250"/>
    </location>
</feature>
<feature type="region of interest" description="Disordered" evidence="6">
    <location>
        <begin position="298"/>
        <end position="317"/>
    </location>
</feature>
<dbReference type="InterPro" id="IPR013083">
    <property type="entry name" value="Znf_RING/FYVE/PHD"/>
</dbReference>
<organism evidence="8 9">
    <name type="scientific">Lactuca sativa</name>
    <name type="common">Garden lettuce</name>
    <dbReference type="NCBI Taxonomy" id="4236"/>
    <lineage>
        <taxon>Eukaryota</taxon>
        <taxon>Viridiplantae</taxon>
        <taxon>Streptophyta</taxon>
        <taxon>Embryophyta</taxon>
        <taxon>Tracheophyta</taxon>
        <taxon>Spermatophyta</taxon>
        <taxon>Magnoliopsida</taxon>
        <taxon>eudicotyledons</taxon>
        <taxon>Gunneridae</taxon>
        <taxon>Pentapetalae</taxon>
        <taxon>asterids</taxon>
        <taxon>campanulids</taxon>
        <taxon>Asterales</taxon>
        <taxon>Asteraceae</taxon>
        <taxon>Cichorioideae</taxon>
        <taxon>Cichorieae</taxon>
        <taxon>Lactucinae</taxon>
        <taxon>Lactuca</taxon>
    </lineage>
</organism>
<dbReference type="Pfam" id="PF23121">
    <property type="entry name" value="SPOC_AIPP2"/>
    <property type="match status" value="1"/>
</dbReference>
<keyword evidence="4" id="KW-0805">Transcription regulation</keyword>
<feature type="region of interest" description="Disordered" evidence="6">
    <location>
        <begin position="1"/>
        <end position="144"/>
    </location>
</feature>
<feature type="compositionally biased region" description="Basic and acidic residues" evidence="6">
    <location>
        <begin position="261"/>
        <end position="283"/>
    </location>
</feature>
<feature type="compositionally biased region" description="Low complexity" evidence="6">
    <location>
        <begin position="34"/>
        <end position="51"/>
    </location>
</feature>
<dbReference type="GO" id="GO:0008270">
    <property type="term" value="F:zinc ion binding"/>
    <property type="evidence" value="ECO:0007669"/>
    <property type="project" value="UniProtKB-KW"/>
</dbReference>
<feature type="region of interest" description="Disordered" evidence="6">
    <location>
        <begin position="353"/>
        <end position="536"/>
    </location>
</feature>
<dbReference type="InterPro" id="IPR011011">
    <property type="entry name" value="Znf_FYVE_PHD"/>
</dbReference>
<dbReference type="EMBL" id="NBSK02000009">
    <property type="protein sequence ID" value="KAJ0185405.1"/>
    <property type="molecule type" value="Genomic_DNA"/>
</dbReference>
<dbReference type="OrthoDB" id="787137at2759"/>
<comment type="caution">
    <text evidence="8">The sequence shown here is derived from an EMBL/GenBank/DDBJ whole genome shotgun (WGS) entry which is preliminary data.</text>
</comment>
<dbReference type="Gramene" id="rna-gnl|WGS:NBSK|LSAT_9X47901_mrna">
    <property type="protein sequence ID" value="cds-PLY99697.1"/>
    <property type="gene ID" value="gene-LSAT_9X47901"/>
</dbReference>
<feature type="compositionally biased region" description="Basic and acidic residues" evidence="6">
    <location>
        <begin position="98"/>
        <end position="112"/>
    </location>
</feature>
<feature type="region of interest" description="Disordered" evidence="6">
    <location>
        <begin position="579"/>
        <end position="599"/>
    </location>
</feature>
<evidence type="ECO:0000313" key="8">
    <source>
        <dbReference type="EMBL" id="KAJ0185405.1"/>
    </source>
</evidence>
<evidence type="ECO:0000256" key="2">
    <source>
        <dbReference type="ARBA" id="ARBA00022771"/>
    </source>
</evidence>
<keyword evidence="3" id="KW-0862">Zinc</keyword>
<evidence type="ECO:0000256" key="1">
    <source>
        <dbReference type="ARBA" id="ARBA00022723"/>
    </source>
</evidence>
<reference evidence="8 9" key="1">
    <citation type="journal article" date="2017" name="Nat. Commun.">
        <title>Genome assembly with in vitro proximity ligation data and whole-genome triplication in lettuce.</title>
        <authorList>
            <person name="Reyes-Chin-Wo S."/>
            <person name="Wang Z."/>
            <person name="Yang X."/>
            <person name="Kozik A."/>
            <person name="Arikit S."/>
            <person name="Song C."/>
            <person name="Xia L."/>
            <person name="Froenicke L."/>
            <person name="Lavelle D.O."/>
            <person name="Truco M.J."/>
            <person name="Xia R."/>
            <person name="Zhu S."/>
            <person name="Xu C."/>
            <person name="Xu H."/>
            <person name="Xu X."/>
            <person name="Cox K."/>
            <person name="Korf I."/>
            <person name="Meyers B.C."/>
            <person name="Michelmore R.W."/>
        </authorList>
    </citation>
    <scope>NUCLEOTIDE SEQUENCE [LARGE SCALE GENOMIC DNA]</scope>
    <source>
        <strain evidence="9">cv. Salinas</strain>
        <tissue evidence="8">Seedlings</tissue>
    </source>
</reference>
<feature type="compositionally biased region" description="Basic and acidic residues" evidence="6">
    <location>
        <begin position="1"/>
        <end position="16"/>
    </location>
</feature>
<evidence type="ECO:0000256" key="6">
    <source>
        <dbReference type="SAM" id="MobiDB-lite"/>
    </source>
</evidence>
<protein>
    <recommendedName>
        <fullName evidence="7">AIPP2-like SPOC-like domain-containing protein</fullName>
    </recommendedName>
</protein>
<accession>A0A9R1UDV2</accession>
<feature type="region of interest" description="Disordered" evidence="6">
    <location>
        <begin position="940"/>
        <end position="976"/>
    </location>
</feature>
<evidence type="ECO:0000259" key="7">
    <source>
        <dbReference type="Pfam" id="PF23121"/>
    </source>
</evidence>
<feature type="compositionally biased region" description="Polar residues" evidence="6">
    <location>
        <begin position="440"/>
        <end position="460"/>
    </location>
</feature>
<evidence type="ECO:0000256" key="3">
    <source>
        <dbReference type="ARBA" id="ARBA00022833"/>
    </source>
</evidence>
<dbReference type="Gene3D" id="3.30.40.10">
    <property type="entry name" value="Zinc/RING finger domain, C3HC4 (zinc finger)"/>
    <property type="match status" value="1"/>
</dbReference>
<dbReference type="SUPFAM" id="SSF57903">
    <property type="entry name" value="FYVE/PHD zinc finger"/>
    <property type="match status" value="1"/>
</dbReference>
<dbReference type="Proteomes" id="UP000235145">
    <property type="component" value="Unassembled WGS sequence"/>
</dbReference>
<feature type="compositionally biased region" description="Polar residues" evidence="6">
    <location>
        <begin position="79"/>
        <end position="91"/>
    </location>
</feature>
<evidence type="ECO:0000313" key="9">
    <source>
        <dbReference type="Proteomes" id="UP000235145"/>
    </source>
</evidence>
<evidence type="ECO:0000256" key="5">
    <source>
        <dbReference type="ARBA" id="ARBA00023163"/>
    </source>
</evidence>
<feature type="region of interest" description="Disordered" evidence="6">
    <location>
        <begin position="236"/>
        <end position="289"/>
    </location>
</feature>
<keyword evidence="2" id="KW-0863">Zinc-finger</keyword>
<name>A0A9R1UDV2_LACSA</name>
<feature type="compositionally biased region" description="Polar residues" evidence="6">
    <location>
        <begin position="473"/>
        <end position="501"/>
    </location>
</feature>
<keyword evidence="1" id="KW-0479">Metal-binding</keyword>
<feature type="compositionally biased region" description="Low complexity" evidence="6">
    <location>
        <begin position="421"/>
        <end position="431"/>
    </location>
</feature>
<feature type="region of interest" description="Disordered" evidence="6">
    <location>
        <begin position="1041"/>
        <end position="1060"/>
    </location>
</feature>
<keyword evidence="9" id="KW-1185">Reference proteome</keyword>
<dbReference type="GO" id="GO:0034244">
    <property type="term" value="P:negative regulation of transcription elongation by RNA polymerase II"/>
    <property type="evidence" value="ECO:0007669"/>
    <property type="project" value="InterPro"/>
</dbReference>
<dbReference type="InterPro" id="IPR049914">
    <property type="entry name" value="PHD1-3/5-6"/>
</dbReference>
<feature type="domain" description="AIPP2-like SPOC-like" evidence="7">
    <location>
        <begin position="633"/>
        <end position="764"/>
    </location>
</feature>
<evidence type="ECO:0000256" key="4">
    <source>
        <dbReference type="ARBA" id="ARBA00023015"/>
    </source>
</evidence>
<proteinExistence type="predicted"/>
<dbReference type="PANTHER" id="PTHR33304">
    <property type="match status" value="1"/>
</dbReference>
<dbReference type="PANTHER" id="PTHR33304:SF9">
    <property type="entry name" value="RING_FYVE_PHD ZINC FINGER SUPERFAMILY PROTEIN"/>
    <property type="match status" value="1"/>
</dbReference>
<feature type="compositionally biased region" description="Basic and acidic residues" evidence="6">
    <location>
        <begin position="354"/>
        <end position="367"/>
    </location>
</feature>